<dbReference type="GO" id="GO:0004386">
    <property type="term" value="F:helicase activity"/>
    <property type="evidence" value="ECO:0007669"/>
    <property type="project" value="UniProtKB-KW"/>
</dbReference>
<reference evidence="2 3" key="1">
    <citation type="submission" date="2019-11" db="EMBL/GenBank/DDBJ databases">
        <title>Draft genome sequences of five Paenibacillus species of dairy origin.</title>
        <authorList>
            <person name="Olajide A.M."/>
            <person name="Chen S."/>
            <person name="Lapointe G."/>
        </authorList>
    </citation>
    <scope>NUCLEOTIDE SEQUENCE [LARGE SCALE GENOMIC DNA]</scope>
    <source>
        <strain evidence="2 3">12CR55</strain>
    </source>
</reference>
<dbReference type="AlphaFoldDB" id="A0A7X3CL40"/>
<dbReference type="PROSITE" id="PS50967">
    <property type="entry name" value="HRDC"/>
    <property type="match status" value="1"/>
</dbReference>
<name>A0A7X3CL40_9BACL</name>
<comment type="caution">
    <text evidence="2">The sequence shown here is derived from an EMBL/GenBank/DDBJ whole genome shotgun (WGS) entry which is preliminary data.</text>
</comment>
<dbReference type="GO" id="GO:0000166">
    <property type="term" value="F:nucleotide binding"/>
    <property type="evidence" value="ECO:0007669"/>
    <property type="project" value="InterPro"/>
</dbReference>
<keyword evidence="2" id="KW-0378">Hydrolase</keyword>
<dbReference type="Pfam" id="PF00570">
    <property type="entry name" value="HRDC"/>
    <property type="match status" value="1"/>
</dbReference>
<protein>
    <submittedName>
        <fullName evidence="2">Helicase</fullName>
    </submittedName>
</protein>
<keyword evidence="2" id="KW-0347">Helicase</keyword>
<evidence type="ECO:0000313" key="3">
    <source>
        <dbReference type="Proteomes" id="UP000447876"/>
    </source>
</evidence>
<gene>
    <name evidence="2" type="ORF">GNP95_02620</name>
</gene>
<evidence type="ECO:0000259" key="1">
    <source>
        <dbReference type="PROSITE" id="PS50967"/>
    </source>
</evidence>
<dbReference type="RefSeq" id="WP_330163239.1">
    <property type="nucleotide sequence ID" value="NZ_WNZW01000001.1"/>
</dbReference>
<feature type="domain" description="HRDC" evidence="1">
    <location>
        <begin position="104"/>
        <end position="184"/>
    </location>
</feature>
<dbReference type="Proteomes" id="UP000447876">
    <property type="component" value="Unassembled WGS sequence"/>
</dbReference>
<keyword evidence="2" id="KW-0547">Nucleotide-binding</keyword>
<dbReference type="InterPro" id="IPR002121">
    <property type="entry name" value="HRDC_dom"/>
</dbReference>
<dbReference type="SUPFAM" id="SSF47819">
    <property type="entry name" value="HRDC-like"/>
    <property type="match status" value="1"/>
</dbReference>
<organism evidence="2 3">
    <name type="scientific">Paenibacillus woosongensis</name>
    <dbReference type="NCBI Taxonomy" id="307580"/>
    <lineage>
        <taxon>Bacteria</taxon>
        <taxon>Bacillati</taxon>
        <taxon>Bacillota</taxon>
        <taxon>Bacilli</taxon>
        <taxon>Bacillales</taxon>
        <taxon>Paenibacillaceae</taxon>
        <taxon>Paenibacillus</taxon>
    </lineage>
</organism>
<accession>A0A7X3CL40</accession>
<dbReference type="InterPro" id="IPR010997">
    <property type="entry name" value="HRDC-like_sf"/>
</dbReference>
<proteinExistence type="predicted"/>
<keyword evidence="2" id="KW-0067">ATP-binding</keyword>
<sequence>MRIIFLNSLEKREAGAVVGSAQVWMGEEESMWRMGWNEITADGEQEYIWYEGSSWSEMLHVYRHRLVIKLGEGFQPTVEGVWEDKEQLRGKAMTAQKLICYSEGHPNEPVYTELCNWRRKKASTERKAPYLIASNRLLRLISVFLPHTLEELLQLPGVGQNKAGEFGDELLEMTRRHSQPSPFPLDWVEEEVNQETLRSWLYKQKEAKFRVEMEKYGVRRKLLEGIAEGLSVEQIRERVTMGRREMIELLEELEKDGYSTEQLVNKELQEMPDEEQAAVMQAYEELGDAFLKPVLQRVYGQEAAEAEDREMLYERLRLIRIRYRRDRSTVRDAG</sequence>
<dbReference type="EMBL" id="WNZW01000001">
    <property type="protein sequence ID" value="MUG43903.1"/>
    <property type="molecule type" value="Genomic_DNA"/>
</dbReference>
<dbReference type="InterPro" id="IPR044876">
    <property type="entry name" value="HRDC_dom_sf"/>
</dbReference>
<dbReference type="GO" id="GO:0003676">
    <property type="term" value="F:nucleic acid binding"/>
    <property type="evidence" value="ECO:0007669"/>
    <property type="project" value="InterPro"/>
</dbReference>
<evidence type="ECO:0000313" key="2">
    <source>
        <dbReference type="EMBL" id="MUG43903.1"/>
    </source>
</evidence>
<dbReference type="Gene3D" id="1.10.150.80">
    <property type="entry name" value="HRDC domain"/>
    <property type="match status" value="1"/>
</dbReference>